<dbReference type="Proteomes" id="UP000197468">
    <property type="component" value="Unassembled WGS sequence"/>
</dbReference>
<evidence type="ECO:0000313" key="4">
    <source>
        <dbReference type="Proteomes" id="UP000197468"/>
    </source>
</evidence>
<dbReference type="EMBL" id="NIOF01000002">
    <property type="protein sequence ID" value="OWQ92271.1"/>
    <property type="molecule type" value="Genomic_DNA"/>
</dbReference>
<dbReference type="Gene3D" id="3.40.50.1370">
    <property type="entry name" value="Aspartate/ornithine carbamoyltransferase"/>
    <property type="match status" value="1"/>
</dbReference>
<gene>
    <name evidence="3" type="ORF">CDN99_08025</name>
</gene>
<comment type="caution">
    <text evidence="3">The sequence shown here is derived from an EMBL/GenBank/DDBJ whole genome shotgun (WGS) entry which is preliminary data.</text>
</comment>
<evidence type="ECO:0000256" key="2">
    <source>
        <dbReference type="SAM" id="MobiDB-lite"/>
    </source>
</evidence>
<keyword evidence="1" id="KW-0808">Transferase</keyword>
<keyword evidence="4" id="KW-1185">Reference proteome</keyword>
<sequence length="143" mass="14670">MPSSTTANAAKRRAGEGDPPAPFRGMSMGLVCADPDAEAAMLFREAAHGLGAQVTVLDPAKVADDAASLQDVARLLGRLYGAIECQGLPACWVRRLAQATAVPVFDGLAEASPAPGPRADAAGGTEHDRRVRAVQAALLAALR</sequence>
<organism evidence="3 4">
    <name type="scientific">Roseateles aquatilis</name>
    <dbReference type="NCBI Taxonomy" id="431061"/>
    <lineage>
        <taxon>Bacteria</taxon>
        <taxon>Pseudomonadati</taxon>
        <taxon>Pseudomonadota</taxon>
        <taxon>Betaproteobacteria</taxon>
        <taxon>Burkholderiales</taxon>
        <taxon>Sphaerotilaceae</taxon>
        <taxon>Roseateles</taxon>
    </lineage>
</organism>
<dbReference type="GO" id="GO:0016597">
    <property type="term" value="F:amino acid binding"/>
    <property type="evidence" value="ECO:0007669"/>
    <property type="project" value="InterPro"/>
</dbReference>
<reference evidence="3 4" key="1">
    <citation type="journal article" date="2008" name="Int. J. Syst. Evol. Microbiol.">
        <title>Description of Roseateles aquatilis sp. nov. and Roseateles terrae sp. nov., in the class Betaproteobacteria, and emended description of the genus Roseateles.</title>
        <authorList>
            <person name="Gomila M."/>
            <person name="Bowien B."/>
            <person name="Falsen E."/>
            <person name="Moore E.R."/>
            <person name="Lalucat J."/>
        </authorList>
    </citation>
    <scope>NUCLEOTIDE SEQUENCE [LARGE SCALE GENOMIC DNA]</scope>
    <source>
        <strain evidence="3 4">CCUG 48205</strain>
    </source>
</reference>
<evidence type="ECO:0000313" key="3">
    <source>
        <dbReference type="EMBL" id="OWQ92271.1"/>
    </source>
</evidence>
<protein>
    <submittedName>
        <fullName evidence="3">Uncharacterized protein</fullName>
    </submittedName>
</protein>
<dbReference type="InterPro" id="IPR036901">
    <property type="entry name" value="Asp/Orn_carbamoylTrfase_sf"/>
</dbReference>
<proteinExistence type="predicted"/>
<dbReference type="GO" id="GO:0016743">
    <property type="term" value="F:carboxyl- or carbamoyltransferase activity"/>
    <property type="evidence" value="ECO:0007669"/>
    <property type="project" value="InterPro"/>
</dbReference>
<accession>A0A246JI32</accession>
<dbReference type="AlphaFoldDB" id="A0A246JI32"/>
<dbReference type="GO" id="GO:0006520">
    <property type="term" value="P:amino acid metabolic process"/>
    <property type="evidence" value="ECO:0007669"/>
    <property type="project" value="InterPro"/>
</dbReference>
<feature type="region of interest" description="Disordered" evidence="2">
    <location>
        <begin position="1"/>
        <end position="22"/>
    </location>
</feature>
<dbReference type="SUPFAM" id="SSF53671">
    <property type="entry name" value="Aspartate/ornithine carbamoyltransferase"/>
    <property type="match status" value="1"/>
</dbReference>
<evidence type="ECO:0000256" key="1">
    <source>
        <dbReference type="ARBA" id="ARBA00022679"/>
    </source>
</evidence>
<name>A0A246JI32_9BURK</name>